<dbReference type="EMBL" id="SWLB01000013">
    <property type="protein sequence ID" value="KAF3330328.1"/>
    <property type="molecule type" value="Genomic_DNA"/>
</dbReference>
<dbReference type="InterPro" id="IPR002939">
    <property type="entry name" value="DnaJ_C"/>
</dbReference>
<dbReference type="Proteomes" id="UP000623129">
    <property type="component" value="Unassembled WGS sequence"/>
</dbReference>
<dbReference type="GO" id="GO:0005829">
    <property type="term" value="C:cytosol"/>
    <property type="evidence" value="ECO:0007669"/>
    <property type="project" value="TreeGrafter"/>
</dbReference>
<feature type="region of interest" description="Disordered" evidence="2">
    <location>
        <begin position="72"/>
        <end position="99"/>
    </location>
</feature>
<dbReference type="Gene3D" id="2.60.260.20">
    <property type="entry name" value="Urease metallochaperone UreE, N-terminal domain"/>
    <property type="match status" value="2"/>
</dbReference>
<dbReference type="GO" id="GO:0051087">
    <property type="term" value="F:protein-folding chaperone binding"/>
    <property type="evidence" value="ECO:0007669"/>
    <property type="project" value="TreeGrafter"/>
</dbReference>
<dbReference type="PANTHER" id="PTHR24078:SF538">
    <property type="entry name" value="DNAJ HEAT SHOCK FAMILY PROTEIN"/>
    <property type="match status" value="1"/>
</dbReference>
<dbReference type="PROSITE" id="PS00636">
    <property type="entry name" value="DNAJ_1"/>
    <property type="match status" value="1"/>
</dbReference>
<dbReference type="InterPro" id="IPR001623">
    <property type="entry name" value="DnaJ_domain"/>
</dbReference>
<reference evidence="4" key="1">
    <citation type="submission" date="2020-01" db="EMBL/GenBank/DDBJ databases">
        <title>Genome sequence of Kobresia littledalei, the first chromosome-level genome in the family Cyperaceae.</title>
        <authorList>
            <person name="Qu G."/>
        </authorList>
    </citation>
    <scope>NUCLEOTIDE SEQUENCE</scope>
    <source>
        <strain evidence="4">C.B.Clarke</strain>
        <tissue evidence="4">Leaf</tissue>
    </source>
</reference>
<sequence length="354" mass="39291">MGVDYYNVLKVHRAATEEDLKKSYRRLAMKWHPDKNPKEDIKIAEAKFKRISEAYEVLSDPQKRAIYDQYGEEGLKGMPPPESHSSSSSNSNGPNYRYNPRNAEDVFSEFFNSSKPFGFESMGRAKSMRFQTEGAGTFGGFGEGKFKQYNEGTSSGGGGAANGGGYTAHLKKPPAVESKLPCSLEELYSGSQRKMKISRTVVRPNGQLATESEILTIDVKPGWKRGTKITFPDKGNEQPQQLPADLVFVIDEKPHDIYTREGNDLIIHQTIPLVDALTGTTVNLKTLDGRDLVIKLTDVVTPGYELVVAKEGMPVVKEHGKRGNLRIKFDVGFPSRLNSEQRASIRRVFGGSHT</sequence>
<dbReference type="OrthoDB" id="550424at2759"/>
<keyword evidence="1" id="KW-0143">Chaperone</keyword>
<dbReference type="InterPro" id="IPR036869">
    <property type="entry name" value="J_dom_sf"/>
</dbReference>
<organism evidence="4 5">
    <name type="scientific">Carex littledalei</name>
    <dbReference type="NCBI Taxonomy" id="544730"/>
    <lineage>
        <taxon>Eukaryota</taxon>
        <taxon>Viridiplantae</taxon>
        <taxon>Streptophyta</taxon>
        <taxon>Embryophyta</taxon>
        <taxon>Tracheophyta</taxon>
        <taxon>Spermatophyta</taxon>
        <taxon>Magnoliopsida</taxon>
        <taxon>Liliopsida</taxon>
        <taxon>Poales</taxon>
        <taxon>Cyperaceae</taxon>
        <taxon>Cyperoideae</taxon>
        <taxon>Cariceae</taxon>
        <taxon>Carex</taxon>
        <taxon>Carex subgen. Euthyceras</taxon>
    </lineage>
</organism>
<protein>
    <submittedName>
        <fullName evidence="4">DnaJ subfamily B member 4</fullName>
    </submittedName>
</protein>
<evidence type="ECO:0000313" key="4">
    <source>
        <dbReference type="EMBL" id="KAF3330328.1"/>
    </source>
</evidence>
<dbReference type="GO" id="GO:0005783">
    <property type="term" value="C:endoplasmic reticulum"/>
    <property type="evidence" value="ECO:0007669"/>
    <property type="project" value="UniProtKB-ARBA"/>
</dbReference>
<dbReference type="AlphaFoldDB" id="A0A833VPG7"/>
<dbReference type="InterPro" id="IPR018253">
    <property type="entry name" value="DnaJ_domain_CS"/>
</dbReference>
<evidence type="ECO:0000313" key="5">
    <source>
        <dbReference type="Proteomes" id="UP000623129"/>
    </source>
</evidence>
<dbReference type="PRINTS" id="PR00625">
    <property type="entry name" value="JDOMAIN"/>
</dbReference>
<dbReference type="Pfam" id="PF01556">
    <property type="entry name" value="DnaJ_C"/>
    <property type="match status" value="1"/>
</dbReference>
<dbReference type="InterPro" id="IPR051339">
    <property type="entry name" value="DnaJ_subfamily_B"/>
</dbReference>
<dbReference type="FunFam" id="1.10.287.110:FF:000020">
    <property type="entry name" value="DnaJ subfamily B member 13"/>
    <property type="match status" value="1"/>
</dbReference>
<proteinExistence type="predicted"/>
<dbReference type="FunFam" id="2.60.260.20:FF:000002">
    <property type="entry name" value="Dnaj homolog subfamily b member"/>
    <property type="match status" value="1"/>
</dbReference>
<dbReference type="SMART" id="SM00271">
    <property type="entry name" value="DnaJ"/>
    <property type="match status" value="1"/>
</dbReference>
<dbReference type="CDD" id="cd10747">
    <property type="entry name" value="DnaJ_C"/>
    <property type="match status" value="1"/>
</dbReference>
<dbReference type="CDD" id="cd06257">
    <property type="entry name" value="DnaJ"/>
    <property type="match status" value="1"/>
</dbReference>
<name>A0A833VPG7_9POAL</name>
<dbReference type="GO" id="GO:0051082">
    <property type="term" value="F:unfolded protein binding"/>
    <property type="evidence" value="ECO:0007669"/>
    <property type="project" value="InterPro"/>
</dbReference>
<dbReference type="Pfam" id="PF00226">
    <property type="entry name" value="DnaJ"/>
    <property type="match status" value="1"/>
</dbReference>
<dbReference type="SUPFAM" id="SSF49493">
    <property type="entry name" value="HSP40/DnaJ peptide-binding domain"/>
    <property type="match status" value="2"/>
</dbReference>
<feature type="domain" description="J" evidence="3">
    <location>
        <begin position="4"/>
        <end position="71"/>
    </location>
</feature>
<dbReference type="Gene3D" id="1.10.287.110">
    <property type="entry name" value="DnaJ domain"/>
    <property type="match status" value="1"/>
</dbReference>
<accession>A0A833VPG7</accession>
<keyword evidence="5" id="KW-1185">Reference proteome</keyword>
<dbReference type="PANTHER" id="PTHR24078">
    <property type="entry name" value="DNAJ HOMOLOG SUBFAMILY C MEMBER"/>
    <property type="match status" value="1"/>
</dbReference>
<gene>
    <name evidence="4" type="ORF">FCM35_KLT03682</name>
</gene>
<dbReference type="SUPFAM" id="SSF46565">
    <property type="entry name" value="Chaperone J-domain"/>
    <property type="match status" value="1"/>
</dbReference>
<evidence type="ECO:0000256" key="1">
    <source>
        <dbReference type="ARBA" id="ARBA00023186"/>
    </source>
</evidence>
<dbReference type="InterPro" id="IPR008971">
    <property type="entry name" value="HSP40/DnaJ_pept-bd"/>
</dbReference>
<feature type="compositionally biased region" description="Low complexity" evidence="2">
    <location>
        <begin position="83"/>
        <end position="99"/>
    </location>
</feature>
<dbReference type="PROSITE" id="PS50076">
    <property type="entry name" value="DNAJ_2"/>
    <property type="match status" value="1"/>
</dbReference>
<evidence type="ECO:0000259" key="3">
    <source>
        <dbReference type="PROSITE" id="PS50076"/>
    </source>
</evidence>
<dbReference type="GO" id="GO:0006457">
    <property type="term" value="P:protein folding"/>
    <property type="evidence" value="ECO:0007669"/>
    <property type="project" value="InterPro"/>
</dbReference>
<comment type="caution">
    <text evidence="4">The sequence shown here is derived from an EMBL/GenBank/DDBJ whole genome shotgun (WGS) entry which is preliminary data.</text>
</comment>
<dbReference type="FunFam" id="2.60.260.20:FF:000030">
    <property type="entry name" value="DNAJ heat shock family protein"/>
    <property type="match status" value="1"/>
</dbReference>
<evidence type="ECO:0000256" key="2">
    <source>
        <dbReference type="SAM" id="MobiDB-lite"/>
    </source>
</evidence>